<organism evidence="2 3">
    <name type="scientific">Dorcoceras hygrometricum</name>
    <dbReference type="NCBI Taxonomy" id="472368"/>
    <lineage>
        <taxon>Eukaryota</taxon>
        <taxon>Viridiplantae</taxon>
        <taxon>Streptophyta</taxon>
        <taxon>Embryophyta</taxon>
        <taxon>Tracheophyta</taxon>
        <taxon>Spermatophyta</taxon>
        <taxon>Magnoliopsida</taxon>
        <taxon>eudicotyledons</taxon>
        <taxon>Gunneridae</taxon>
        <taxon>Pentapetalae</taxon>
        <taxon>asterids</taxon>
        <taxon>lamiids</taxon>
        <taxon>Lamiales</taxon>
        <taxon>Gesneriaceae</taxon>
        <taxon>Didymocarpoideae</taxon>
        <taxon>Trichosporeae</taxon>
        <taxon>Loxocarpinae</taxon>
        <taxon>Dorcoceras</taxon>
    </lineage>
</organism>
<dbReference type="AlphaFoldDB" id="A0A2Z7A9X3"/>
<evidence type="ECO:0000313" key="3">
    <source>
        <dbReference type="Proteomes" id="UP000250235"/>
    </source>
</evidence>
<accession>A0A2Z7A9X3</accession>
<gene>
    <name evidence="2" type="ORF">F511_36705</name>
</gene>
<evidence type="ECO:0000256" key="1">
    <source>
        <dbReference type="SAM" id="MobiDB-lite"/>
    </source>
</evidence>
<protein>
    <submittedName>
        <fullName evidence="2">Uncharacterized protein</fullName>
    </submittedName>
</protein>
<feature type="region of interest" description="Disordered" evidence="1">
    <location>
        <begin position="107"/>
        <end position="152"/>
    </location>
</feature>
<name>A0A2Z7A9X3_9LAMI</name>
<evidence type="ECO:0000313" key="2">
    <source>
        <dbReference type="EMBL" id="KZV18165.1"/>
    </source>
</evidence>
<keyword evidence="3" id="KW-1185">Reference proteome</keyword>
<reference evidence="2 3" key="1">
    <citation type="journal article" date="2015" name="Proc. Natl. Acad. Sci. U.S.A.">
        <title>The resurrection genome of Boea hygrometrica: A blueprint for survival of dehydration.</title>
        <authorList>
            <person name="Xiao L."/>
            <person name="Yang G."/>
            <person name="Zhang L."/>
            <person name="Yang X."/>
            <person name="Zhao S."/>
            <person name="Ji Z."/>
            <person name="Zhou Q."/>
            <person name="Hu M."/>
            <person name="Wang Y."/>
            <person name="Chen M."/>
            <person name="Xu Y."/>
            <person name="Jin H."/>
            <person name="Xiao X."/>
            <person name="Hu G."/>
            <person name="Bao F."/>
            <person name="Hu Y."/>
            <person name="Wan P."/>
            <person name="Li L."/>
            <person name="Deng X."/>
            <person name="Kuang T."/>
            <person name="Xiang C."/>
            <person name="Zhu J.K."/>
            <person name="Oliver M.J."/>
            <person name="He Y."/>
        </authorList>
    </citation>
    <scope>NUCLEOTIDE SEQUENCE [LARGE SCALE GENOMIC DNA]</scope>
    <source>
        <strain evidence="3">cv. XS01</strain>
    </source>
</reference>
<dbReference type="EMBL" id="KV017507">
    <property type="protein sequence ID" value="KZV18165.1"/>
    <property type="molecule type" value="Genomic_DNA"/>
</dbReference>
<proteinExistence type="predicted"/>
<sequence>MTAQQLKSEQKTVTTMCVSIWELPTRLSTRYQVHNQCSTCCCPTHEMWELPTPLTMANSPNREMRYGSYPLASNSTLARSIQQSKGTATRDLKQHATDACMQCNTMQQMPPRHRGRGRGQFEESAGQNEDRRSAPSRSRSRHEEEEEVGDLTPPVERMDVVIARMMMISAEFSDPLDQEGGGALVARRFEYLVRDRCWDLLGQFLRDLPAGVCARVLCERLGAGVDHLEQGSMTVRESDQLRTPRLKQYGTELNRTYQLRVYQNRAALK</sequence>
<dbReference type="Proteomes" id="UP000250235">
    <property type="component" value="Unassembled WGS sequence"/>
</dbReference>